<proteinExistence type="predicted"/>
<feature type="domain" description="Cell wall-active antibiotics response LiaF-like C-terminal" evidence="2">
    <location>
        <begin position="143"/>
        <end position="247"/>
    </location>
</feature>
<keyword evidence="1" id="KW-1133">Transmembrane helix</keyword>
<dbReference type="Pfam" id="PF09922">
    <property type="entry name" value="LiaF-like_C"/>
    <property type="match status" value="1"/>
</dbReference>
<keyword evidence="1" id="KW-0812">Transmembrane</keyword>
<evidence type="ECO:0000313" key="4">
    <source>
        <dbReference type="EMBL" id="MBU9713125.1"/>
    </source>
</evidence>
<dbReference type="InterPro" id="IPR031346">
    <property type="entry name" value="DUF2154_N"/>
</dbReference>
<sequence>MGASLLKKVFIIGLIVFTGGVVASFAMGYSVFGVGSASVQSSANVELDGAEMVDVDLDMSVGELILQGGTDFLMEGTFVSQTDPAVDYNVKGNRGYLNVKEKGSRTFFTMNFDFFSSKNNRNDWNITLNESIPINLRVQTGVGTSEINLEGLQLTDLNIDTGVGETIVDLSGDWVESFDSNISTGVGETVIILPTDVGVRLEINQGLGSISVDGLTKDGIYYVNDAYDGGDVVLTIFIDSGVGDVKVQ</sequence>
<feature type="transmembrane region" description="Helical" evidence="1">
    <location>
        <begin position="9"/>
        <end position="32"/>
    </location>
</feature>
<accession>A0ABS6JHH6</accession>
<dbReference type="RefSeq" id="WP_217067295.1">
    <property type="nucleotide sequence ID" value="NZ_JAHQCS010000121.1"/>
</dbReference>
<evidence type="ECO:0000259" key="2">
    <source>
        <dbReference type="Pfam" id="PF09922"/>
    </source>
</evidence>
<evidence type="ECO:0000313" key="5">
    <source>
        <dbReference type="Proteomes" id="UP000784880"/>
    </source>
</evidence>
<keyword evidence="1" id="KW-0472">Membrane</keyword>
<name>A0ABS6JHH6_9BACI</name>
<evidence type="ECO:0000256" key="1">
    <source>
        <dbReference type="SAM" id="Phobius"/>
    </source>
</evidence>
<protein>
    <recommendedName>
        <fullName evidence="6">Adhesin domain-containing protein</fullName>
    </recommendedName>
</protein>
<dbReference type="Pfam" id="PF17115">
    <property type="entry name" value="Toast_rack_N"/>
    <property type="match status" value="1"/>
</dbReference>
<gene>
    <name evidence="4" type="ORF">KS419_15445</name>
</gene>
<organism evidence="4 5">
    <name type="scientific">Evansella tamaricis</name>
    <dbReference type="NCBI Taxonomy" id="2069301"/>
    <lineage>
        <taxon>Bacteria</taxon>
        <taxon>Bacillati</taxon>
        <taxon>Bacillota</taxon>
        <taxon>Bacilli</taxon>
        <taxon>Bacillales</taxon>
        <taxon>Bacillaceae</taxon>
        <taxon>Evansella</taxon>
    </lineage>
</organism>
<comment type="caution">
    <text evidence="4">The sequence shown here is derived from an EMBL/GenBank/DDBJ whole genome shotgun (WGS) entry which is preliminary data.</text>
</comment>
<reference evidence="4 5" key="1">
    <citation type="submission" date="2021-06" db="EMBL/GenBank/DDBJ databases">
        <title>Bacillus sp. RD4P76, an endophyte from a halophyte.</title>
        <authorList>
            <person name="Sun J.-Q."/>
        </authorList>
    </citation>
    <scope>NUCLEOTIDE SEQUENCE [LARGE SCALE GENOMIC DNA]</scope>
    <source>
        <strain evidence="4 5">CGMCC 1.15917</strain>
    </source>
</reference>
<dbReference type="InterPro" id="IPR024425">
    <property type="entry name" value="LiaF-like_C"/>
</dbReference>
<dbReference type="Proteomes" id="UP000784880">
    <property type="component" value="Unassembled WGS sequence"/>
</dbReference>
<evidence type="ECO:0000259" key="3">
    <source>
        <dbReference type="Pfam" id="PF17115"/>
    </source>
</evidence>
<evidence type="ECO:0008006" key="6">
    <source>
        <dbReference type="Google" id="ProtNLM"/>
    </source>
</evidence>
<dbReference type="EMBL" id="JAHQCS010000121">
    <property type="protein sequence ID" value="MBU9713125.1"/>
    <property type="molecule type" value="Genomic_DNA"/>
</dbReference>
<feature type="domain" description="DUF2154" evidence="3">
    <location>
        <begin position="48"/>
        <end position="142"/>
    </location>
</feature>
<keyword evidence="5" id="KW-1185">Reference proteome</keyword>